<name>A0A424YI56_9FIRM</name>
<dbReference type="Gene3D" id="3.10.350.10">
    <property type="entry name" value="LysM domain"/>
    <property type="match status" value="1"/>
</dbReference>
<dbReference type="SMART" id="SM00257">
    <property type="entry name" value="LysM"/>
    <property type="match status" value="1"/>
</dbReference>
<dbReference type="InterPro" id="IPR036779">
    <property type="entry name" value="LysM_dom_sf"/>
</dbReference>
<dbReference type="InterPro" id="IPR018392">
    <property type="entry name" value="LysM"/>
</dbReference>
<gene>
    <name evidence="2" type="ORF">D5R97_01185</name>
</gene>
<feature type="domain" description="LysM" evidence="1">
    <location>
        <begin position="41"/>
        <end position="91"/>
    </location>
</feature>
<protein>
    <submittedName>
        <fullName evidence="2">LysM peptidoglycan-binding domain-containing protein</fullName>
    </submittedName>
</protein>
<dbReference type="Pfam" id="PF01476">
    <property type="entry name" value="LysM"/>
    <property type="match status" value="1"/>
</dbReference>
<evidence type="ECO:0000259" key="1">
    <source>
        <dbReference type="PROSITE" id="PS51782"/>
    </source>
</evidence>
<dbReference type="SUPFAM" id="SSF54106">
    <property type="entry name" value="LysM domain"/>
    <property type="match status" value="1"/>
</dbReference>
<accession>A0A424YI56</accession>
<comment type="caution">
    <text evidence="2">The sequence shown here is derived from an EMBL/GenBank/DDBJ whole genome shotgun (WGS) entry which is preliminary data.</text>
</comment>
<dbReference type="PROSITE" id="PS51782">
    <property type="entry name" value="LYSM"/>
    <property type="match status" value="1"/>
</dbReference>
<proteinExistence type="predicted"/>
<organism evidence="2 3">
    <name type="scientific">Candidatus Syntrophonatronum acetioxidans</name>
    <dbReference type="NCBI Taxonomy" id="1795816"/>
    <lineage>
        <taxon>Bacteria</taxon>
        <taxon>Bacillati</taxon>
        <taxon>Bacillota</taxon>
        <taxon>Clostridia</taxon>
        <taxon>Eubacteriales</taxon>
        <taxon>Syntrophomonadaceae</taxon>
        <taxon>Candidatus Syntrophonatronum</taxon>
    </lineage>
</organism>
<dbReference type="EMBL" id="QZAA01000043">
    <property type="protein sequence ID" value="RQD77982.1"/>
    <property type="molecule type" value="Genomic_DNA"/>
</dbReference>
<sequence>MIKLKRKRIILFIFLIVMILFSISLGYGQKVEEKKEGSSYLIVTVREGDTLWNIACEHGSKGKDIRSIVHKIRQINQLESPVVYPGQQIRIPEV</sequence>
<evidence type="ECO:0000313" key="3">
    <source>
        <dbReference type="Proteomes" id="UP000285138"/>
    </source>
</evidence>
<dbReference type="AlphaFoldDB" id="A0A424YI56"/>
<evidence type="ECO:0000313" key="2">
    <source>
        <dbReference type="EMBL" id="RQD77982.1"/>
    </source>
</evidence>
<dbReference type="Proteomes" id="UP000285138">
    <property type="component" value="Unassembled WGS sequence"/>
</dbReference>
<dbReference type="CDD" id="cd00118">
    <property type="entry name" value="LysM"/>
    <property type="match status" value="1"/>
</dbReference>
<reference evidence="2 3" key="1">
    <citation type="submission" date="2018-08" db="EMBL/GenBank/DDBJ databases">
        <title>The metabolism and importance of syntrophic acetate oxidation coupled to methane or sulfide production in haloalkaline environments.</title>
        <authorList>
            <person name="Timmers P.H.A."/>
            <person name="Vavourakis C.D."/>
            <person name="Sorokin D.Y."/>
            <person name="Sinninghe Damste J.S."/>
            <person name="Muyzer G."/>
            <person name="Stams A.J.M."/>
            <person name="Plugge C.M."/>
        </authorList>
    </citation>
    <scope>NUCLEOTIDE SEQUENCE [LARGE SCALE GENOMIC DNA]</scope>
    <source>
        <strain evidence="2">MSAO_Bac1</strain>
    </source>
</reference>